<protein>
    <submittedName>
        <fullName evidence="2">FixH family protein</fullName>
    </submittedName>
</protein>
<evidence type="ECO:0000313" key="3">
    <source>
        <dbReference type="Proteomes" id="UP001501337"/>
    </source>
</evidence>
<evidence type="ECO:0000256" key="1">
    <source>
        <dbReference type="SAM" id="Phobius"/>
    </source>
</evidence>
<proteinExistence type="predicted"/>
<gene>
    <name evidence="2" type="ORF">GCM10022278_06590</name>
</gene>
<keyword evidence="3" id="KW-1185">Reference proteome</keyword>
<dbReference type="Pfam" id="PF05751">
    <property type="entry name" value="FixH"/>
    <property type="match status" value="1"/>
</dbReference>
<accession>A0ABP7NMJ6</accession>
<sequence>MESRPWYKEKWVWLLIAIPSSSVVFGIIMLTLAIRSDTALVSDDYYKEGLAINQTMARERVAETLGLSGTMTLDDSSGQLSIVLDSSISSSAEGQRLGHIPTPPALVLEVAHPTKADQDAFIQLYPSQVGDGSYGSYESVVSPEVLQTLGGRRYFSLTDSANTWRIRAEGDLAQEDSVALGQASD</sequence>
<evidence type="ECO:0000313" key="2">
    <source>
        <dbReference type="EMBL" id="GAA3950184.1"/>
    </source>
</evidence>
<organism evidence="2 3">
    <name type="scientific">Allohahella marinimesophila</name>
    <dbReference type="NCBI Taxonomy" id="1054972"/>
    <lineage>
        <taxon>Bacteria</taxon>
        <taxon>Pseudomonadati</taxon>
        <taxon>Pseudomonadota</taxon>
        <taxon>Gammaproteobacteria</taxon>
        <taxon>Oceanospirillales</taxon>
        <taxon>Hahellaceae</taxon>
        <taxon>Allohahella</taxon>
    </lineage>
</organism>
<reference evidence="3" key="1">
    <citation type="journal article" date="2019" name="Int. J. Syst. Evol. Microbiol.">
        <title>The Global Catalogue of Microorganisms (GCM) 10K type strain sequencing project: providing services to taxonomists for standard genome sequencing and annotation.</title>
        <authorList>
            <consortium name="The Broad Institute Genomics Platform"/>
            <consortium name="The Broad Institute Genome Sequencing Center for Infectious Disease"/>
            <person name="Wu L."/>
            <person name="Ma J."/>
        </authorList>
    </citation>
    <scope>NUCLEOTIDE SEQUENCE [LARGE SCALE GENOMIC DNA]</scope>
    <source>
        <strain evidence="3">JCM 17555</strain>
    </source>
</reference>
<keyword evidence="1" id="KW-1133">Transmembrane helix</keyword>
<dbReference type="Proteomes" id="UP001501337">
    <property type="component" value="Unassembled WGS sequence"/>
</dbReference>
<name>A0ABP7NMJ6_9GAMM</name>
<keyword evidence="1" id="KW-0812">Transmembrane</keyword>
<feature type="transmembrane region" description="Helical" evidence="1">
    <location>
        <begin position="12"/>
        <end position="34"/>
    </location>
</feature>
<dbReference type="EMBL" id="BAABBO010000001">
    <property type="protein sequence ID" value="GAA3950184.1"/>
    <property type="molecule type" value="Genomic_DNA"/>
</dbReference>
<comment type="caution">
    <text evidence="2">The sequence shown here is derived from an EMBL/GenBank/DDBJ whole genome shotgun (WGS) entry which is preliminary data.</text>
</comment>
<keyword evidence="1" id="KW-0472">Membrane</keyword>
<dbReference type="InterPro" id="IPR008620">
    <property type="entry name" value="FixH"/>
</dbReference>